<evidence type="ECO:0000256" key="4">
    <source>
        <dbReference type="ARBA" id="ARBA00016461"/>
    </source>
</evidence>
<keyword evidence="14" id="KW-1185">Reference proteome</keyword>
<comment type="function">
    <text evidence="1 12">Required for the export of heme to the periplasm for the biogenesis of c-type cytochromes.</text>
</comment>
<reference evidence="13 14" key="1">
    <citation type="submission" date="2020-06" db="EMBL/GenBank/DDBJ databases">
        <authorList>
            <person name="Scott K."/>
        </authorList>
    </citation>
    <scope>NUCLEOTIDE SEQUENCE [LARGE SCALE GENOMIC DNA]</scope>
    <source>
        <strain evidence="13 14">HH1</strain>
    </source>
</reference>
<dbReference type="PANTHER" id="PTHR37531">
    <property type="entry name" value="HEME EXPORTER PROTEIN D"/>
    <property type="match status" value="1"/>
</dbReference>
<keyword evidence="10 12" id="KW-1133">Transmembrane helix</keyword>
<evidence type="ECO:0000256" key="3">
    <source>
        <dbReference type="ARBA" id="ARBA00008741"/>
    </source>
</evidence>
<evidence type="ECO:0000256" key="1">
    <source>
        <dbReference type="ARBA" id="ARBA00002442"/>
    </source>
</evidence>
<evidence type="ECO:0000313" key="13">
    <source>
        <dbReference type="EMBL" id="MBF6058206.1"/>
    </source>
</evidence>
<dbReference type="PANTHER" id="PTHR37531:SF1">
    <property type="entry name" value="HEME EXPORTER PROTEIN D"/>
    <property type="match status" value="1"/>
</dbReference>
<evidence type="ECO:0000256" key="5">
    <source>
        <dbReference type="ARBA" id="ARBA00022448"/>
    </source>
</evidence>
<evidence type="ECO:0000256" key="2">
    <source>
        <dbReference type="ARBA" id="ARBA00004377"/>
    </source>
</evidence>
<evidence type="ECO:0000256" key="6">
    <source>
        <dbReference type="ARBA" id="ARBA00022475"/>
    </source>
</evidence>
<evidence type="ECO:0000256" key="12">
    <source>
        <dbReference type="RuleBase" id="RU363101"/>
    </source>
</evidence>
<protein>
    <recommendedName>
        <fullName evidence="4 12">Heme exporter protein D</fullName>
    </recommendedName>
</protein>
<evidence type="ECO:0000256" key="10">
    <source>
        <dbReference type="ARBA" id="ARBA00022989"/>
    </source>
</evidence>
<sequence>MKMQEFFAMGGYGSYVWSAFGISFLIILINLVQPALQHRQAIRDADDFHHQEK</sequence>
<dbReference type="Pfam" id="PF04995">
    <property type="entry name" value="CcmD"/>
    <property type="match status" value="1"/>
</dbReference>
<dbReference type="InterPro" id="IPR007078">
    <property type="entry name" value="Haem_export_protD_CcmD"/>
</dbReference>
<comment type="caution">
    <text evidence="13">The sequence shown here is derived from an EMBL/GenBank/DDBJ whole genome shotgun (WGS) entry which is preliminary data.</text>
</comment>
<name>A0ABS0BZD2_9GAMM</name>
<accession>A0ABS0BZD2</accession>
<evidence type="ECO:0000256" key="7">
    <source>
        <dbReference type="ARBA" id="ARBA00022519"/>
    </source>
</evidence>
<comment type="similarity">
    <text evidence="3 12">Belongs to the CcmD/CycX/HelD family.</text>
</comment>
<feature type="transmembrane region" description="Helical" evidence="12">
    <location>
        <begin position="12"/>
        <end position="32"/>
    </location>
</feature>
<dbReference type="EMBL" id="JACBGI020000013">
    <property type="protein sequence ID" value="MBF6058206.1"/>
    <property type="molecule type" value="Genomic_DNA"/>
</dbReference>
<gene>
    <name evidence="13" type="primary">ccmD</name>
    <name evidence="13" type="ORF">H8792_007620</name>
</gene>
<keyword evidence="8 12" id="KW-0812">Transmembrane</keyword>
<evidence type="ECO:0000256" key="8">
    <source>
        <dbReference type="ARBA" id="ARBA00022692"/>
    </source>
</evidence>
<dbReference type="InterPro" id="IPR052075">
    <property type="entry name" value="Heme_exporter_D"/>
</dbReference>
<keyword evidence="5 12" id="KW-0813">Transport</keyword>
<evidence type="ECO:0000256" key="9">
    <source>
        <dbReference type="ARBA" id="ARBA00022748"/>
    </source>
</evidence>
<reference evidence="13 14" key="2">
    <citation type="submission" date="2020-11" db="EMBL/GenBank/DDBJ databases">
        <title>Sulfur oxidizing isolate from Hospital Hole Sinkhole.</title>
        <authorList>
            <person name="Scott K.M."/>
        </authorList>
    </citation>
    <scope>NUCLEOTIDE SEQUENCE [LARGE SCALE GENOMIC DNA]</scope>
    <source>
        <strain evidence="13 14">HH1</strain>
    </source>
</reference>
<evidence type="ECO:0000313" key="14">
    <source>
        <dbReference type="Proteomes" id="UP001193680"/>
    </source>
</evidence>
<keyword evidence="7 12" id="KW-0997">Cell inner membrane</keyword>
<keyword evidence="11 12" id="KW-0472">Membrane</keyword>
<evidence type="ECO:0000256" key="11">
    <source>
        <dbReference type="ARBA" id="ARBA00023136"/>
    </source>
</evidence>
<proteinExistence type="inferred from homology"/>
<comment type="subcellular location">
    <subcellularLocation>
        <location evidence="2 12">Cell inner membrane</location>
        <topology evidence="2 12">Single-pass membrane protein</topology>
    </subcellularLocation>
</comment>
<dbReference type="Proteomes" id="UP001193680">
    <property type="component" value="Unassembled WGS sequence"/>
</dbReference>
<organism evidence="13 14">
    <name type="scientific">Thiomicrorhabdus heinhorstiae</name>
    <dbReference type="NCBI Taxonomy" id="2748010"/>
    <lineage>
        <taxon>Bacteria</taxon>
        <taxon>Pseudomonadati</taxon>
        <taxon>Pseudomonadota</taxon>
        <taxon>Gammaproteobacteria</taxon>
        <taxon>Thiotrichales</taxon>
        <taxon>Piscirickettsiaceae</taxon>
        <taxon>Thiomicrorhabdus</taxon>
    </lineage>
</organism>
<keyword evidence="9 12" id="KW-0201">Cytochrome c-type biogenesis</keyword>
<keyword evidence="6 12" id="KW-1003">Cell membrane</keyword>
<dbReference type="NCBIfam" id="TIGR03141">
    <property type="entry name" value="cytochro_ccmD"/>
    <property type="match status" value="1"/>
</dbReference>